<evidence type="ECO:0000313" key="2">
    <source>
        <dbReference type="Proteomes" id="UP000017836"/>
    </source>
</evidence>
<dbReference type="HOGENOM" id="CLU_2161820_0_0_1"/>
<evidence type="ECO:0000313" key="1">
    <source>
        <dbReference type="EMBL" id="ERM98474.1"/>
    </source>
</evidence>
<keyword evidence="2" id="KW-1185">Reference proteome</keyword>
<dbReference type="AlphaFoldDB" id="W1NUY3"/>
<dbReference type="Gramene" id="ERM98474">
    <property type="protein sequence ID" value="ERM98474"/>
    <property type="gene ID" value="AMTR_s00072p00163640"/>
</dbReference>
<protein>
    <submittedName>
        <fullName evidence="1">Uncharacterized protein</fullName>
    </submittedName>
</protein>
<reference evidence="2" key="1">
    <citation type="journal article" date="2013" name="Science">
        <title>The Amborella genome and the evolution of flowering plants.</title>
        <authorList>
            <consortium name="Amborella Genome Project"/>
        </authorList>
    </citation>
    <scope>NUCLEOTIDE SEQUENCE [LARGE SCALE GENOMIC DNA]</scope>
</reference>
<sequence>MRGRRDGVGDRGLARAWCLIYDMARGASLGSTCEPLPRRGGKGLSSAMSNKPLWGAAWAEEGIRLVGWLSRHSETVASDCTEEHGPPYPLNEVVEYHAMGEGRRLWAVDGD</sequence>
<dbReference type="Proteomes" id="UP000017836">
    <property type="component" value="Unassembled WGS sequence"/>
</dbReference>
<proteinExistence type="predicted"/>
<gene>
    <name evidence="1" type="ORF">AMTR_s00072p00163640</name>
</gene>
<organism evidence="1 2">
    <name type="scientific">Amborella trichopoda</name>
    <dbReference type="NCBI Taxonomy" id="13333"/>
    <lineage>
        <taxon>Eukaryota</taxon>
        <taxon>Viridiplantae</taxon>
        <taxon>Streptophyta</taxon>
        <taxon>Embryophyta</taxon>
        <taxon>Tracheophyta</taxon>
        <taxon>Spermatophyta</taxon>
        <taxon>Magnoliopsida</taxon>
        <taxon>Amborellales</taxon>
        <taxon>Amborellaceae</taxon>
        <taxon>Amborella</taxon>
    </lineage>
</organism>
<dbReference type="EMBL" id="KI395332">
    <property type="protein sequence ID" value="ERM98474.1"/>
    <property type="molecule type" value="Genomic_DNA"/>
</dbReference>
<accession>W1NUY3</accession>
<name>W1NUY3_AMBTC</name>